<dbReference type="WBParaSite" id="PS1159_v2.g6650.t1">
    <property type="protein sequence ID" value="PS1159_v2.g6650.t1"/>
    <property type="gene ID" value="PS1159_v2.g6650"/>
</dbReference>
<organism evidence="1 2">
    <name type="scientific">Panagrolaimus sp. PS1159</name>
    <dbReference type="NCBI Taxonomy" id="55785"/>
    <lineage>
        <taxon>Eukaryota</taxon>
        <taxon>Metazoa</taxon>
        <taxon>Ecdysozoa</taxon>
        <taxon>Nematoda</taxon>
        <taxon>Chromadorea</taxon>
        <taxon>Rhabditida</taxon>
        <taxon>Tylenchina</taxon>
        <taxon>Panagrolaimomorpha</taxon>
        <taxon>Panagrolaimoidea</taxon>
        <taxon>Panagrolaimidae</taxon>
        <taxon>Panagrolaimus</taxon>
    </lineage>
</organism>
<sequence>MYIFTQYGHGISVCTSTKFKGNCPEGTPSIFIGKDLNLVLNLGFLNKKSDIFHDGYNMTEFGFPIFHEYIFIDGRLPTQRLEVKLIIANGEKRKSNEGYTELEKYYYVKLIDENGECGETRPSQWEKKDKLSGSLYLNQKYAKYAYFVYQSFDFHTCILTIEFEDLFQGDYSSGKPVPIKPKKVNVIENKVDNYFYPFFTIDAIMGTMVYLTKTGDKLAAVHYKIDESNLTNVKYTFHIPLKTGWWDKWRGMIWVLQSDKNLFSSYNPSFTSYGTATFLFSAKTPDYPGITGFWFLKSQPTYNTMLLKHDNQRHFFYLNPVYFEKDREYRPKESYFIQKIDMKIKFFPFIPMPLPNPSPLKSECKNEGSYLAEI</sequence>
<reference evidence="2" key="1">
    <citation type="submission" date="2022-11" db="UniProtKB">
        <authorList>
            <consortium name="WormBaseParasite"/>
        </authorList>
    </citation>
    <scope>IDENTIFICATION</scope>
</reference>
<evidence type="ECO:0000313" key="2">
    <source>
        <dbReference type="WBParaSite" id="PS1159_v2.g6650.t1"/>
    </source>
</evidence>
<accession>A0AC35GMK3</accession>
<dbReference type="Proteomes" id="UP000887580">
    <property type="component" value="Unplaced"/>
</dbReference>
<proteinExistence type="predicted"/>
<evidence type="ECO:0000313" key="1">
    <source>
        <dbReference type="Proteomes" id="UP000887580"/>
    </source>
</evidence>
<name>A0AC35GMK3_9BILA</name>
<protein>
    <submittedName>
        <fullName evidence="2">Uncharacterized protein</fullName>
    </submittedName>
</protein>